<reference evidence="1" key="1">
    <citation type="submission" date="2020-05" db="EMBL/GenBank/DDBJ databases">
        <title>Mycena genomes resolve the evolution of fungal bioluminescence.</title>
        <authorList>
            <person name="Tsai I.J."/>
        </authorList>
    </citation>
    <scope>NUCLEOTIDE SEQUENCE</scope>
    <source>
        <strain evidence="1">110903Hualien_Pintung</strain>
    </source>
</reference>
<dbReference type="Proteomes" id="UP000613580">
    <property type="component" value="Unassembled WGS sequence"/>
</dbReference>
<comment type="caution">
    <text evidence="1">The sequence shown here is derived from an EMBL/GenBank/DDBJ whole genome shotgun (WGS) entry which is preliminary data.</text>
</comment>
<organism evidence="1 2">
    <name type="scientific">Mycena chlorophos</name>
    <name type="common">Agaric fungus</name>
    <name type="synonym">Agaricus chlorophos</name>
    <dbReference type="NCBI Taxonomy" id="658473"/>
    <lineage>
        <taxon>Eukaryota</taxon>
        <taxon>Fungi</taxon>
        <taxon>Dikarya</taxon>
        <taxon>Basidiomycota</taxon>
        <taxon>Agaricomycotina</taxon>
        <taxon>Agaricomycetes</taxon>
        <taxon>Agaricomycetidae</taxon>
        <taxon>Agaricales</taxon>
        <taxon>Marasmiineae</taxon>
        <taxon>Mycenaceae</taxon>
        <taxon>Mycena</taxon>
    </lineage>
</organism>
<evidence type="ECO:0000313" key="1">
    <source>
        <dbReference type="EMBL" id="KAF7308628.1"/>
    </source>
</evidence>
<sequence>MWFTLPPAGPEAELHPSTMTWEELNRLPNIRPFLGWTTFPYPSYSDWLEKQNTQCRLVYDRKPGSGKFELTGVINDGRSEGGWVSIDSCTLIMTSTRLRPGNASLYASFPSITRSQGVYHHDVRDQEWKHYADPTEAPRPRLSYGFYRSVVDLGREAGGQTWNLLVGMREPLMSGDMRPGVLILARDDYEFAVPPGYRPQDVSWTKNCESSSLIKVGDYMIPPNGCLEFRDRIANGIPEAPGHFEVLSGAGDGIYPISVIRDAEGGVICIKVYFDGAESESGDTLPVVPASDTVKAVPAPTALVGSEGEQRRRRRRSANDMLDIAKGFLRKQLQAE</sequence>
<gene>
    <name evidence="1" type="ORF">HMN09_00712100</name>
</gene>
<name>A0A8H6WBG3_MYCCL</name>
<dbReference type="OrthoDB" id="2908397at2759"/>
<accession>A0A8H6WBG3</accession>
<proteinExistence type="predicted"/>
<keyword evidence="2" id="KW-1185">Reference proteome</keyword>
<protein>
    <submittedName>
        <fullName evidence="1">Uncharacterized protein</fullName>
    </submittedName>
</protein>
<dbReference type="AlphaFoldDB" id="A0A8H6WBG3"/>
<dbReference type="EMBL" id="JACAZE010000008">
    <property type="protein sequence ID" value="KAF7308628.1"/>
    <property type="molecule type" value="Genomic_DNA"/>
</dbReference>
<evidence type="ECO:0000313" key="2">
    <source>
        <dbReference type="Proteomes" id="UP000613580"/>
    </source>
</evidence>